<proteinExistence type="predicted"/>
<accession>A0A455QZB3</accession>
<organism evidence="1">
    <name type="scientific">Babesia rodhaini</name>
    <dbReference type="NCBI Taxonomy" id="5870"/>
    <lineage>
        <taxon>Eukaryota</taxon>
        <taxon>Sar</taxon>
        <taxon>Alveolata</taxon>
        <taxon>Apicomplexa</taxon>
        <taxon>Aconoidasida</taxon>
        <taxon>Piroplasmida</taxon>
        <taxon>Babesiidae</taxon>
        <taxon>Babesia</taxon>
    </lineage>
</organism>
<evidence type="ECO:0008006" key="2">
    <source>
        <dbReference type="Google" id="ProtNLM"/>
    </source>
</evidence>
<dbReference type="AlphaFoldDB" id="A0A455QZB3"/>
<reference evidence="1" key="1">
    <citation type="submission" date="2011-08" db="EMBL/GenBank/DDBJ databases">
        <title>Complete nucleotide sequence of the plastid genome from the apicomplexan parasite Babesia rodhaini.</title>
        <authorList>
            <person name="Hikosaka K."/>
            <person name="Arisue N."/>
            <person name="Tsuji N."/>
            <person name="Horii T."/>
            <person name="Kita K."/>
            <person name="Tanabe K."/>
        </authorList>
    </citation>
    <scope>NUCLEOTIDE SEQUENCE</scope>
    <source>
        <strain evidence="1">Australian</strain>
    </source>
</reference>
<name>A0A455QZB3_BABRO</name>
<evidence type="ECO:0000313" key="1">
    <source>
        <dbReference type="EMBL" id="BBD21430.1"/>
    </source>
</evidence>
<dbReference type="EMBL" id="AB665055">
    <property type="protein sequence ID" value="BBD21430.1"/>
    <property type="molecule type" value="Genomic_DNA"/>
</dbReference>
<sequence length="73" mass="9184">MKNINNLFLKILKSKYYNFKIINNIKYNKNIKKYYINNFKNFDFRNDIKFKDLVLCNNNWLNKFKFVKCFRIL</sequence>
<protein>
    <recommendedName>
        <fullName evidence="2">Ribosomal protein S17</fullName>
    </recommendedName>
</protein>